<keyword evidence="1" id="KW-0479">Metal-binding</keyword>
<dbReference type="SMART" id="SM00343">
    <property type="entry name" value="ZnF_C2HC"/>
    <property type="match status" value="2"/>
</dbReference>
<dbReference type="InterPro" id="IPR001878">
    <property type="entry name" value="Znf_CCHC"/>
</dbReference>
<comment type="caution">
    <text evidence="4">The sequence shown here is derived from an EMBL/GenBank/DDBJ whole genome shotgun (WGS) entry which is preliminary data.</text>
</comment>
<protein>
    <recommendedName>
        <fullName evidence="3">CCHC-type domain-containing protein</fullName>
    </recommendedName>
</protein>
<dbReference type="Pfam" id="PF07727">
    <property type="entry name" value="RVT_2"/>
    <property type="match status" value="1"/>
</dbReference>
<evidence type="ECO:0000256" key="1">
    <source>
        <dbReference type="PROSITE-ProRule" id="PRU00047"/>
    </source>
</evidence>
<dbReference type="Proteomes" id="UP001231189">
    <property type="component" value="Unassembled WGS sequence"/>
</dbReference>
<evidence type="ECO:0000256" key="2">
    <source>
        <dbReference type="SAM" id="MobiDB-lite"/>
    </source>
</evidence>
<dbReference type="GO" id="GO:0008270">
    <property type="term" value="F:zinc ion binding"/>
    <property type="evidence" value="ECO:0007669"/>
    <property type="project" value="UniProtKB-KW"/>
</dbReference>
<accession>A0AAD8SG53</accession>
<evidence type="ECO:0000259" key="3">
    <source>
        <dbReference type="PROSITE" id="PS50158"/>
    </source>
</evidence>
<gene>
    <name evidence="4" type="ORF">QYE76_068874</name>
</gene>
<evidence type="ECO:0000313" key="5">
    <source>
        <dbReference type="Proteomes" id="UP001231189"/>
    </source>
</evidence>
<dbReference type="Pfam" id="PF25597">
    <property type="entry name" value="SH3_retrovirus"/>
    <property type="match status" value="1"/>
</dbReference>
<organism evidence="4 5">
    <name type="scientific">Lolium multiflorum</name>
    <name type="common">Italian ryegrass</name>
    <name type="synonym">Lolium perenne subsp. multiflorum</name>
    <dbReference type="NCBI Taxonomy" id="4521"/>
    <lineage>
        <taxon>Eukaryota</taxon>
        <taxon>Viridiplantae</taxon>
        <taxon>Streptophyta</taxon>
        <taxon>Embryophyta</taxon>
        <taxon>Tracheophyta</taxon>
        <taxon>Spermatophyta</taxon>
        <taxon>Magnoliopsida</taxon>
        <taxon>Liliopsida</taxon>
        <taxon>Poales</taxon>
        <taxon>Poaceae</taxon>
        <taxon>BOP clade</taxon>
        <taxon>Pooideae</taxon>
        <taxon>Poodae</taxon>
        <taxon>Poeae</taxon>
        <taxon>Poeae Chloroplast Group 2 (Poeae type)</taxon>
        <taxon>Loliodinae</taxon>
        <taxon>Loliinae</taxon>
        <taxon>Lolium</taxon>
    </lineage>
</organism>
<feature type="region of interest" description="Disordered" evidence="2">
    <location>
        <begin position="444"/>
        <end position="494"/>
    </location>
</feature>
<reference evidence="4" key="1">
    <citation type="submission" date="2023-07" db="EMBL/GenBank/DDBJ databases">
        <title>A chromosome-level genome assembly of Lolium multiflorum.</title>
        <authorList>
            <person name="Chen Y."/>
            <person name="Copetti D."/>
            <person name="Kolliker R."/>
            <person name="Studer B."/>
        </authorList>
    </citation>
    <scope>NUCLEOTIDE SEQUENCE</scope>
    <source>
        <strain evidence="4">02402/16</strain>
        <tissue evidence="4">Leaf</tissue>
    </source>
</reference>
<feature type="domain" description="CCHC-type" evidence="3">
    <location>
        <begin position="122"/>
        <end position="135"/>
    </location>
</feature>
<dbReference type="PROSITE" id="PS50158">
    <property type="entry name" value="ZF_CCHC"/>
    <property type="match status" value="2"/>
</dbReference>
<dbReference type="AlphaFoldDB" id="A0AAD8SG53"/>
<dbReference type="EMBL" id="JAUUTY010000004">
    <property type="protein sequence ID" value="KAK1651069.1"/>
    <property type="molecule type" value="Genomic_DNA"/>
</dbReference>
<dbReference type="SUPFAM" id="SSF57756">
    <property type="entry name" value="Retrovirus zinc finger-like domains"/>
    <property type="match status" value="1"/>
</dbReference>
<keyword evidence="1" id="KW-0863">Zinc-finger</keyword>
<dbReference type="InterPro" id="IPR057670">
    <property type="entry name" value="SH3_retrovirus"/>
</dbReference>
<keyword evidence="5" id="KW-1185">Reference proteome</keyword>
<proteinExistence type="predicted"/>
<feature type="region of interest" description="Disordered" evidence="2">
    <location>
        <begin position="186"/>
        <end position="206"/>
    </location>
</feature>
<dbReference type="InterPro" id="IPR036875">
    <property type="entry name" value="Znf_CCHC_sf"/>
</dbReference>
<sequence>MIHMAVTPKDRAHIRSLKTAKEAWDKLDKLFLGNESIQSSRFDEVNNVAISKKNVEDRVARTHNTRKLNLALKMKDYGASESNVDPIEWSPDDLKAEYHEHMALAVKSFWNGYKRRSSIQSCYNCGDTRHLVAECIYERRKRSSCYNCGDKRHLVAECIYERRDENDGMLVRKSGFRSLSKGLSKLSSNNDDTKISSTEKPKTNMLGDEDHRVENERLENKKELELLSLTQAYEVEVCMRMTLEASVLILKDFNNSLISQLIKDRDYALVWVDKLKAKKCYLEENHQWSLEDVATFAKKKGDESPNSYTRLSKFDSRAQEGIFVGYAMDSHAYRVFNKSNGRVVESCDVTFDEDDRSLEERSASCEKGDAIPPDAIGRMGVGIRRPQELPSMTNLYHNLKFNLNIYNNNQVQAHPNKFKNNIYRKLKNNTHHKLIYNNNRHQVTKAKLQSSGSHDDDVHFNNNEGQGEDLNRDESQEDPQESTPLAVTRREDPISKVTTRRQLASFCEHHAFVSMVEPLKVDEALKDPDWLNAMQEELNNFKRNDVWTLMKRPDHCRNVIGTKWVFKNKQDEHGMVIRNKARLVAQGYSQVEGVDFGETFAPVARLESIRILLAFASHHGFKLQQMDVKSAFLNGPLHEEVFEMSMMGELKYFLGFEIKQMGQGTFINQAKYLQDMLNRFDMKGAKGIGTPMHLKS</sequence>
<feature type="domain" description="CCHC-type" evidence="3">
    <location>
        <begin position="145"/>
        <end position="158"/>
    </location>
</feature>
<evidence type="ECO:0000313" key="4">
    <source>
        <dbReference type="EMBL" id="KAK1651069.1"/>
    </source>
</evidence>
<name>A0AAD8SG53_LOLMU</name>
<feature type="compositionally biased region" description="Basic and acidic residues" evidence="2">
    <location>
        <begin position="191"/>
        <end position="206"/>
    </location>
</feature>
<keyword evidence="1" id="KW-0862">Zinc</keyword>
<dbReference type="InterPro" id="IPR013103">
    <property type="entry name" value="RVT_2"/>
</dbReference>
<dbReference type="GO" id="GO:0003676">
    <property type="term" value="F:nucleic acid binding"/>
    <property type="evidence" value="ECO:0007669"/>
    <property type="project" value="InterPro"/>
</dbReference>
<dbReference type="Gene3D" id="4.10.60.10">
    <property type="entry name" value="Zinc finger, CCHC-type"/>
    <property type="match status" value="1"/>
</dbReference>